<proteinExistence type="predicted"/>
<comment type="caution">
    <text evidence="2">The sequence shown here is derived from an EMBL/GenBank/DDBJ whole genome shotgun (WGS) entry which is preliminary data.</text>
</comment>
<protein>
    <recommendedName>
        <fullName evidence="1">Metalloprotease TldD/E C-terminal domain-containing protein</fullName>
    </recommendedName>
</protein>
<feature type="domain" description="Metalloprotease TldD/E C-terminal" evidence="1">
    <location>
        <begin position="210"/>
        <end position="380"/>
    </location>
</feature>
<organism evidence="2 3">
    <name type="scientific">Fusibacter ferrireducens</name>
    <dbReference type="NCBI Taxonomy" id="2785058"/>
    <lineage>
        <taxon>Bacteria</taxon>
        <taxon>Bacillati</taxon>
        <taxon>Bacillota</taxon>
        <taxon>Clostridia</taxon>
        <taxon>Eubacteriales</taxon>
        <taxon>Eubacteriales Family XII. Incertae Sedis</taxon>
        <taxon>Fusibacter</taxon>
    </lineage>
</organism>
<dbReference type="InterPro" id="IPR036059">
    <property type="entry name" value="TldD/PmbA_sf"/>
</dbReference>
<accession>A0ABS0A0S0</accession>
<evidence type="ECO:0000313" key="2">
    <source>
        <dbReference type="EMBL" id="MBF4695745.1"/>
    </source>
</evidence>
<dbReference type="PANTHER" id="PTHR43421:SF1">
    <property type="entry name" value="METALLOPROTEASE PMBA"/>
    <property type="match status" value="1"/>
</dbReference>
<dbReference type="InterPro" id="IPR045569">
    <property type="entry name" value="Metalloprtase-TldD/E_C"/>
</dbReference>
<dbReference type="RefSeq" id="WP_194703985.1">
    <property type="nucleotide sequence ID" value="NZ_JADKNH010000020.1"/>
</dbReference>
<dbReference type="InterPro" id="IPR047657">
    <property type="entry name" value="PmbA"/>
</dbReference>
<dbReference type="Proteomes" id="UP000614200">
    <property type="component" value="Unassembled WGS sequence"/>
</dbReference>
<gene>
    <name evidence="2" type="ORF">ISU02_21830</name>
</gene>
<keyword evidence="3" id="KW-1185">Reference proteome</keyword>
<sequence>MKKEFVTVRQNETVIKVLNTKIDAVRVKDLTKRGVRVYENGLIGISGAIGNLSDDALVAMAKENLSVGIKYPYELTKQDEDHRDYRVKAIDSEQLVSITEQMLTFFRMEFPEFDFSEKIGFNETQIEFNNSEGLELSYQDAIFEIELILKEKSSSNLFDGFISYQGRTLDMDKFVSFNKMLLRAQGNAVLLPRGEKLPIFMTDTSKMKIFLNKALNGENYANNSSIFSQKMGQKIFNSKLTIEQNFDPTEMARPFFDHEGVKLNGDKLALIENGVLKDVFSDKKTAAIYGIRHTGGATGEYDSMPMLSATSLRCRNDSENIKKVLNGKPAIIVAMAEGGDFTADGHYASPVQLGYLFDGEKIIGKLPEFTVTSKLSDMLGDDYIGTFENPFYMSESGQLQGYYLTVK</sequence>
<dbReference type="EMBL" id="JADKNH010000020">
    <property type="protein sequence ID" value="MBF4695745.1"/>
    <property type="molecule type" value="Genomic_DNA"/>
</dbReference>
<dbReference type="PANTHER" id="PTHR43421">
    <property type="entry name" value="METALLOPROTEASE PMBA"/>
    <property type="match status" value="1"/>
</dbReference>
<dbReference type="Pfam" id="PF19289">
    <property type="entry name" value="PmbA_TldD_3rd"/>
    <property type="match status" value="1"/>
</dbReference>
<reference evidence="2 3" key="1">
    <citation type="submission" date="2020-11" db="EMBL/GenBank/DDBJ databases">
        <title>Fusibacter basophilias sp. nov.</title>
        <authorList>
            <person name="Qiu D."/>
        </authorList>
    </citation>
    <scope>NUCLEOTIDE SEQUENCE [LARGE SCALE GENOMIC DNA]</scope>
    <source>
        <strain evidence="2 3">Q10-2</strain>
    </source>
</reference>
<dbReference type="SUPFAM" id="SSF111283">
    <property type="entry name" value="Putative modulator of DNA gyrase, PmbA/TldD"/>
    <property type="match status" value="1"/>
</dbReference>
<name>A0ABS0A0S0_9FIRM</name>
<evidence type="ECO:0000259" key="1">
    <source>
        <dbReference type="Pfam" id="PF19289"/>
    </source>
</evidence>
<evidence type="ECO:0000313" key="3">
    <source>
        <dbReference type="Proteomes" id="UP000614200"/>
    </source>
</evidence>